<dbReference type="RefSeq" id="WP_024126162.1">
    <property type="nucleotide sequence ID" value="NC_023283.1"/>
</dbReference>
<protein>
    <submittedName>
        <fullName evidence="1">Uncharacterized protein</fullName>
    </submittedName>
</protein>
<name>V9YZM1_9ACTN</name>
<proteinExistence type="predicted"/>
<sequence>MSGFTIKGITDEATTCDCCGRRGLKRVVVLMPLDADGNEDVEVTYYGTTCAAKALRRTTTWVANQARAAQLDWEAKAQVARNLLAAYEPVENAPVREKFRVFALERNNQLRPGETVTSAVAGLLAYARAVLAARV</sequence>
<gene>
    <name evidence="1" type="ORF">pFRL3_3c</name>
</gene>
<geneLocation type="plasmid" evidence="1">
    <name>pFRL3</name>
</geneLocation>
<keyword evidence="1" id="KW-0614">Plasmid</keyword>
<reference evidence="1" key="1">
    <citation type="submission" date="2013-09" db="EMBL/GenBank/DDBJ databases">
        <title>Complete nucleotide sequence of Streptomyces linear plasmid pFRL3.</title>
        <authorList>
            <person name="Chen Z."/>
            <person name="Fang P."/>
            <person name="Qin Z."/>
        </authorList>
    </citation>
    <scope>NUCLEOTIDE SEQUENCE</scope>
    <source>
        <plasmid evidence="1">pFRL3</plasmid>
    </source>
</reference>
<accession>V9YZM1</accession>
<evidence type="ECO:0000313" key="1">
    <source>
        <dbReference type="EMBL" id="AHE38780.1"/>
    </source>
</evidence>
<dbReference type="AlphaFoldDB" id="V9YZM1"/>
<organism evidence="1">
    <name type="scientific">Streptomyces sp. FR1</name>
    <dbReference type="NCBI Taxonomy" id="349971"/>
    <lineage>
        <taxon>Bacteria</taxon>
        <taxon>Bacillati</taxon>
        <taxon>Actinomycetota</taxon>
        <taxon>Actinomycetes</taxon>
        <taxon>Kitasatosporales</taxon>
        <taxon>Streptomycetaceae</taxon>
        <taxon>Streptomyces</taxon>
    </lineage>
</organism>
<dbReference type="EMBL" id="KF602048">
    <property type="protein sequence ID" value="AHE38780.1"/>
    <property type="molecule type" value="Genomic_DNA"/>
</dbReference>